<evidence type="ECO:0000313" key="3">
    <source>
        <dbReference type="Proteomes" id="UP000315017"/>
    </source>
</evidence>
<proteinExistence type="predicted"/>
<evidence type="ECO:0000313" key="2">
    <source>
        <dbReference type="EMBL" id="QDU24968.1"/>
    </source>
</evidence>
<keyword evidence="1" id="KW-0175">Coiled coil</keyword>
<feature type="coiled-coil region" evidence="1">
    <location>
        <begin position="52"/>
        <end position="79"/>
    </location>
</feature>
<sequence length="91" mass="10500">MATATRTLRRYDHRLRNLVRTTRDIHCALQRGVPRSTARGWLTKPDAPVVTVDAVDTDVSQLQREILQLRRRIQKLTALLRVLLVVFRISG</sequence>
<dbReference type="AlphaFoldDB" id="A0A517Y3Z3"/>
<organism evidence="2 3">
    <name type="scientific">Anatilimnocola aggregata</name>
    <dbReference type="NCBI Taxonomy" id="2528021"/>
    <lineage>
        <taxon>Bacteria</taxon>
        <taxon>Pseudomonadati</taxon>
        <taxon>Planctomycetota</taxon>
        <taxon>Planctomycetia</taxon>
        <taxon>Pirellulales</taxon>
        <taxon>Pirellulaceae</taxon>
        <taxon>Anatilimnocola</taxon>
    </lineage>
</organism>
<reference evidence="2 3" key="1">
    <citation type="submission" date="2019-02" db="EMBL/GenBank/DDBJ databases">
        <title>Deep-cultivation of Planctomycetes and their phenomic and genomic characterization uncovers novel biology.</title>
        <authorList>
            <person name="Wiegand S."/>
            <person name="Jogler M."/>
            <person name="Boedeker C."/>
            <person name="Pinto D."/>
            <person name="Vollmers J."/>
            <person name="Rivas-Marin E."/>
            <person name="Kohn T."/>
            <person name="Peeters S.H."/>
            <person name="Heuer A."/>
            <person name="Rast P."/>
            <person name="Oberbeckmann S."/>
            <person name="Bunk B."/>
            <person name="Jeske O."/>
            <person name="Meyerdierks A."/>
            <person name="Storesund J.E."/>
            <person name="Kallscheuer N."/>
            <person name="Luecker S."/>
            <person name="Lage O.M."/>
            <person name="Pohl T."/>
            <person name="Merkel B.J."/>
            <person name="Hornburger P."/>
            <person name="Mueller R.-W."/>
            <person name="Bruemmer F."/>
            <person name="Labrenz M."/>
            <person name="Spormann A.M."/>
            <person name="Op den Camp H."/>
            <person name="Overmann J."/>
            <person name="Amann R."/>
            <person name="Jetten M.S.M."/>
            <person name="Mascher T."/>
            <person name="Medema M.H."/>
            <person name="Devos D.P."/>
            <person name="Kaster A.-K."/>
            <person name="Ovreas L."/>
            <person name="Rohde M."/>
            <person name="Galperin M.Y."/>
            <person name="Jogler C."/>
        </authorList>
    </citation>
    <scope>NUCLEOTIDE SEQUENCE [LARGE SCALE GENOMIC DNA]</scope>
    <source>
        <strain evidence="2 3">ETA_A8</strain>
    </source>
</reference>
<dbReference type="EMBL" id="CP036274">
    <property type="protein sequence ID" value="QDU24968.1"/>
    <property type="molecule type" value="Genomic_DNA"/>
</dbReference>
<dbReference type="Proteomes" id="UP000315017">
    <property type="component" value="Chromosome"/>
</dbReference>
<evidence type="ECO:0000256" key="1">
    <source>
        <dbReference type="SAM" id="Coils"/>
    </source>
</evidence>
<dbReference type="KEGG" id="aagg:ETAA8_00290"/>
<evidence type="ECO:0008006" key="4">
    <source>
        <dbReference type="Google" id="ProtNLM"/>
    </source>
</evidence>
<gene>
    <name evidence="2" type="ORF">ETAA8_00290</name>
</gene>
<keyword evidence="3" id="KW-1185">Reference proteome</keyword>
<accession>A0A517Y3Z3</accession>
<name>A0A517Y3Z3_9BACT</name>
<protein>
    <recommendedName>
        <fullName evidence="4">Transposase</fullName>
    </recommendedName>
</protein>